<feature type="compositionally biased region" description="Low complexity" evidence="1">
    <location>
        <begin position="1795"/>
        <end position="1806"/>
    </location>
</feature>
<dbReference type="InParanoid" id="A0A078A2T7"/>
<keyword evidence="2" id="KW-1133">Transmembrane helix</keyword>
<evidence type="ECO:0000256" key="2">
    <source>
        <dbReference type="SAM" id="Phobius"/>
    </source>
</evidence>
<feature type="region of interest" description="Disordered" evidence="1">
    <location>
        <begin position="1761"/>
        <end position="1808"/>
    </location>
</feature>
<feature type="transmembrane region" description="Helical" evidence="2">
    <location>
        <begin position="2349"/>
        <end position="2368"/>
    </location>
</feature>
<feature type="region of interest" description="Disordered" evidence="1">
    <location>
        <begin position="1702"/>
        <end position="1726"/>
    </location>
</feature>
<sequence length="2422" mass="276599">MDINYTLDNNNESCGMLRLMRLFSWIQNKTFKKITNMARKESKPREECQAPQILHHSNARAIDFMTLIQVNVPADPFLRLIEIYVKDTQDINKFEAGTIDLPYSNIAQAFMEVFNFRVQYQTYQININLMSRDDSFVAQHDLMIGFMPLYQVNNTITVKGRSLSPRSYQLSDLPKTAQTIFTQGFNQSYILIQNSRLLISGVNVIQFDSFNDQQSVQFEQFDTLIRVAGDVNNYVTVQYSQVDVRALVYSQNPLNLAIIRSLVKLTQLNYFVDAKYGDGSNRQAYLQEVLFHTEGKRYQDSNVYPLIKLTGYKKVKIFGNNFYNYSETAGQPLILVNYPKGFYQDLPELEISNNTILDSQNIQILLISEAHPSTTVITTNIQYNNMSNIQNSMSSLLAINYSGKSNGTIVIQKNYYERNFFNGKLVTNFNIQDSTFQNIKIFDGSRLGSVQSFINQNISGNTFSSIQNIDVQSDFLFFSNVNQQTANVVVTWNSMINTMQGINEMLFSQASSSDFKFQNNTSTLTDQQAQDLVKYSTASSQIQPQKIPSNVCRPTFYFDLTSKFCKVCPVKNCQMCGNQNFCFRCQDTFYYNSTTQKCENLTKQANQLCATFYDAKNVCQDSFFFDNSQSSCVNCQTGCDICQSNSQCSQCKPGYFYDTQISQCISDPSKIKVSLDYKLDGNRTALVGAIINDKAKVENLNCNMVGCLDCFNSTCQFCNPFTIKTQNGTCQCQLTQSTDIQQNIATLDRFDNNVKMTLSNIDLIDKTLINQDFNNGICKQVIEFKPNQDFSNDVLNQTLRMLDEIKCKLTHDQQELIAVNNVNSKTYTLNNSRIIVELINAQDFLLSQFVSGKVQLNLKTNMFSQECSLDLNAQYTISFDQSKQPISLADCGPGCDTCDPVTKQCLQCKPGLDYHYQDNQCYCNNSITIQQQIFLQKITQNSSSLESQEPRYDLQVIIKDQNVTIKQQEGSISCSSVLNFVTKNDNLKAIFQNLQCQNRLSSNSLILLQVPQQLSDSLRQQESQLYLKSTLTQQNCYEKSIIDLTSERYKLQFNSSNRYENCQLGCLLCENQSSCQVCQSSTLLDSDGQCKCQFTYNQTQTVSSPSNSQISLNMQDVEHLFDIEHNNRTQVSCPDYLNLILKQSISNKTKDTLTKQFNDAICYVTASHIEQTYVDSFTKQQKSYFRINILLELTALSDQFMESYNRKYIVFIADNQKFIQRCSNQLILTMRTDQNTTALFPNQCSVGCIECTDVWTCTNCGYGSRLDLSVESKTFGICLCDATAISSLIKTYNASLDLFTYKITFDIYGVLIDQRKVLQTEKFENLLVWNDTNTTLQTMLNGNKLSSKALFSRDMEVQLVSGQVQKYVQNIITLEYTNLSAALFEEIKVKNKISIKTDLFQYQNCQLNMSRILIQNLSIIEDKKQEQNTTKVTVTTTPLKTVKLSNNQTLNSTVVAFVTNITLNLELNSTNQTNYCNYGYIDDNSTLSTNNTKVKLNNNILKFQGTNFISSIVLQVPLISTKRNYTKIYIDCYENKVEKGIFSDMIQINLTYNNASMILQEYQQNQFLSLIESTIQLQKIITFKKNYTSSVRYNNELKIVQSLYNLEFTNMFDMKQAIILIDTINKCIQSSADIIIEQELPIMNQTVKDVNLWIQNYGNSNNSQLAIQLINLDASQITHLQDIANRLQAIMDAYHQQELTAKTQSNSLPEKQKASNQQTVSKDGQNQEDELVVEQGNGTDNSTIDNSTIPISIYQETDHSNLTNQTNDTFSPQDQNSSNIVIDGNTTTDQVGQENNTQSNNTQSNNFDIETHSHEDSIVVESNQISSHVQYVNISSLHEKPLSFSIDHQNHADSPIEVTLFTYSHENQTENKTYTKDAIIKTFVYQSQQVINEATNIIKHMNDYKIKSDVIAIQTQPHDKNNNKQFINSTFTNNTNAQNEITEIDNTQISKLSIFNQINEIEIFDEVIMAQVAFKLNHQGESHEKMHNPNNFFCKQYDYYFKQWLTIQTIRNQVTEDSNEMTVLCITRLSQMNHVAVFELQEEQVIRYPLIIVGSLDIYLVFTLLISLILDCKDKSRANTSKIEPKQKPQMQTERTEDGAVNKNSSNNSNITRQAQTPREESSSSNNFQSNSIMTPVIEDNLRVITEEQDLDFDDTFSQNRNDDVQVDVAVNTLSSHKSSVHQNQTPIIINSTIKSQSTPNYSINAPNSVLKSAQKLMLLQETNQVNNFEPSKEIINIKESTQTIEAHNKQCEEFKASQESFKYIFFRHLIMRHRLLGFMLGEEMISRVLKSLSNISQLYHIFTVPILFLTVPSGDSYALSSIFGFTILVLRILEVKVVALLDNNHIKLIKIIHLLISVCLIIAGHLIPYFQLSNSHNCDLMMDCLQVIGYIAAFEIVIWDILVSPLIRSVWFKCKTRKMQQ</sequence>
<feature type="transmembrane region" description="Helical" evidence="2">
    <location>
        <begin position="2318"/>
        <end position="2342"/>
    </location>
</feature>
<dbReference type="InterPro" id="IPR009030">
    <property type="entry name" value="Growth_fac_rcpt_cys_sf"/>
</dbReference>
<reference evidence="3 4" key="1">
    <citation type="submission" date="2014-06" db="EMBL/GenBank/DDBJ databases">
        <authorList>
            <person name="Swart Estienne"/>
        </authorList>
    </citation>
    <scope>NUCLEOTIDE SEQUENCE [LARGE SCALE GENOMIC DNA]</scope>
    <source>
        <strain evidence="3 4">130c</strain>
    </source>
</reference>
<name>A0A078A2T7_STYLE</name>
<dbReference type="SUPFAM" id="SSF51126">
    <property type="entry name" value="Pectin lyase-like"/>
    <property type="match status" value="1"/>
</dbReference>
<feature type="compositionally biased region" description="Polar residues" evidence="1">
    <location>
        <begin position="2102"/>
        <end position="2117"/>
    </location>
</feature>
<feature type="compositionally biased region" description="Low complexity" evidence="1">
    <location>
        <begin position="2123"/>
        <end position="2132"/>
    </location>
</feature>
<evidence type="ECO:0000256" key="1">
    <source>
        <dbReference type="SAM" id="MobiDB-lite"/>
    </source>
</evidence>
<organism evidence="3 4">
    <name type="scientific">Stylonychia lemnae</name>
    <name type="common">Ciliate</name>
    <dbReference type="NCBI Taxonomy" id="5949"/>
    <lineage>
        <taxon>Eukaryota</taxon>
        <taxon>Sar</taxon>
        <taxon>Alveolata</taxon>
        <taxon>Ciliophora</taxon>
        <taxon>Intramacronucleata</taxon>
        <taxon>Spirotrichea</taxon>
        <taxon>Stichotrichia</taxon>
        <taxon>Sporadotrichida</taxon>
        <taxon>Oxytrichidae</taxon>
        <taxon>Stylonychinae</taxon>
        <taxon>Stylonychia</taxon>
    </lineage>
</organism>
<accession>A0A078A2T7</accession>
<keyword evidence="4" id="KW-1185">Reference proteome</keyword>
<evidence type="ECO:0000313" key="3">
    <source>
        <dbReference type="EMBL" id="CDW76588.1"/>
    </source>
</evidence>
<feature type="compositionally biased region" description="Polar residues" evidence="1">
    <location>
        <begin position="1761"/>
        <end position="1794"/>
    </location>
</feature>
<feature type="compositionally biased region" description="Polar residues" evidence="1">
    <location>
        <begin position="1702"/>
        <end position="1724"/>
    </location>
</feature>
<feature type="region of interest" description="Disordered" evidence="1">
    <location>
        <begin position="2080"/>
        <end position="2132"/>
    </location>
</feature>
<dbReference type="Proteomes" id="UP000039865">
    <property type="component" value="Unassembled WGS sequence"/>
</dbReference>
<feature type="transmembrane region" description="Helical" evidence="2">
    <location>
        <begin position="2293"/>
        <end position="2312"/>
    </location>
</feature>
<proteinExistence type="predicted"/>
<evidence type="ECO:0000313" key="4">
    <source>
        <dbReference type="Proteomes" id="UP000039865"/>
    </source>
</evidence>
<keyword evidence="2" id="KW-0812">Transmembrane</keyword>
<dbReference type="SUPFAM" id="SSF57184">
    <property type="entry name" value="Growth factor receptor domain"/>
    <property type="match status" value="1"/>
</dbReference>
<dbReference type="InterPro" id="IPR006212">
    <property type="entry name" value="Furin_repeat"/>
</dbReference>
<feature type="transmembrane region" description="Helical" evidence="2">
    <location>
        <begin position="2048"/>
        <end position="2070"/>
    </location>
</feature>
<feature type="transmembrane region" description="Helical" evidence="2">
    <location>
        <begin position="2388"/>
        <end position="2412"/>
    </location>
</feature>
<gene>
    <name evidence="3" type="primary">Contig19009.g20172</name>
    <name evidence="3" type="ORF">STYLEM_5548</name>
</gene>
<dbReference type="EMBL" id="CCKQ01005373">
    <property type="protein sequence ID" value="CDW76588.1"/>
    <property type="molecule type" value="Genomic_DNA"/>
</dbReference>
<dbReference type="CDD" id="cd00064">
    <property type="entry name" value="FU"/>
    <property type="match status" value="1"/>
</dbReference>
<dbReference type="InterPro" id="IPR011050">
    <property type="entry name" value="Pectin_lyase_fold/virulence"/>
</dbReference>
<keyword evidence="2" id="KW-0472">Membrane</keyword>
<protein>
    <submittedName>
        <fullName evidence="3">Uncharacterized protein</fullName>
    </submittedName>
</protein>